<dbReference type="PANTHER" id="PTHR30189">
    <property type="entry name" value="LPS-ASSEMBLY PROTEIN"/>
    <property type="match status" value="1"/>
</dbReference>
<evidence type="ECO:0000313" key="3">
    <source>
        <dbReference type="Proteomes" id="UP000011991"/>
    </source>
</evidence>
<proteinExistence type="predicted"/>
<dbReference type="GO" id="GO:0009279">
    <property type="term" value="C:cell outer membrane"/>
    <property type="evidence" value="ECO:0007669"/>
    <property type="project" value="TreeGrafter"/>
</dbReference>
<feature type="compositionally biased region" description="Low complexity" evidence="1">
    <location>
        <begin position="251"/>
        <end position="263"/>
    </location>
</feature>
<keyword evidence="3" id="KW-1185">Reference proteome</keyword>
<dbReference type="PANTHER" id="PTHR30189:SF1">
    <property type="entry name" value="LPS-ASSEMBLY PROTEIN LPTD"/>
    <property type="match status" value="1"/>
</dbReference>
<sequence>MTLLVGKEATTDTRLTRFKWTTHEPERTAALSRFSNPARRYRISVIALFVMAAWLPSIGNAFDPDAGIPNAGILNAGILNPGILNPGVMAASTNQVSANQVSAEPVRVSGNVIYRWAIGTSQASLLEGDCVLQHGDKRIAAESILVIVSGDVGQVRSEVVADGIHLPNGTRSGPRIIEFVTLMDPEVQAPLYRGAPDQTPRLMQYRKPSKPPRLGFGASTVALAAGESTSGSVTHANGTESFGNKSIGSVQQTQYQSSPLQQPNFADPVFADPGINSGAFQRAQQPEQQVLSGPSNWSVSPTQVPPQVSFDVAPGTMLPSDGLANSPPPITMSDGATSGGFQFFVGGGTRSVEVLARGSTMPPQLETINRPELGETLIVARGGVTVLVRDVTAQLPSGELMQLGTVSLSADRIVGWLPLVTNLFNGSTDLTQAQGELYLEGDIVVRQGERIIYAESMYYNIATEQGIVLDAEAITTIPSYQGIVRLKADVMQQVARGNFVAFDAAVTSSRMGVPRYWLQSEQLQLTDRSTTVADPITGLPTVRRDPFVSSRDNFTYFGGVPILYWPRFATSLREPTFYLSGASARNDSIFGTQLLLDFNLLQILGIDNPPEGLKWELSTDYLSDRGPALGTTLNYQLPGLFGVPGPTKGYFDAWGIDDDGTDTLGGDRKNLTPEETYRGRVFWQHRQIMPNDYELIAELGFLSDRNFLEQYYEQDWDQKKNQDTSVRLRKYWGSNLLELSAQAQVNDFFQETEQLPSLDHYLIGGSLFADLFTWSAHNQISYSRLNAADIATDPAEAAAMSTLPGEQQSSGVVARTRQELSLPVQTGPIKVVPYISGEAAHYGEASDGDSLTRLLGQGGVRASLPMSRVDPTIQSSLLNIRGLAHKLEWKIDYFYADSDTALDELPLYDPLDDHSQQQFRRRFIVSDYAGMLPATFDPRTYALRHGTQKYVVSGSDVIADDLQQVRLGLDQRFQTKRGLPGLERIVDLFHFNTDVLLFPEADRDNFGETIGPATFDTAYHIGDRVSLLSDGYFDFFDSGLRSVSAGVRTSRPGVGDIYLGLLSLEGPISSTVFRSTMDYRLNEKWLASSGMTYDFGDTGNIGQSFGITRIGESFLVRMGINVDSGRDNVGFGFTIEPRFWPSSRLGNVGGQLIPPPGVEGLE</sequence>
<feature type="compositionally biased region" description="Polar residues" evidence="1">
    <location>
        <begin position="228"/>
        <end position="250"/>
    </location>
</feature>
<feature type="compositionally biased region" description="Polar residues" evidence="1">
    <location>
        <begin position="278"/>
        <end position="306"/>
    </location>
</feature>
<evidence type="ECO:0000256" key="1">
    <source>
        <dbReference type="SAM" id="MobiDB-lite"/>
    </source>
</evidence>
<organism evidence="2 3">
    <name type="scientific">Rhodopirellula maiorica SM1</name>
    <dbReference type="NCBI Taxonomy" id="1265738"/>
    <lineage>
        <taxon>Bacteria</taxon>
        <taxon>Pseudomonadati</taxon>
        <taxon>Planctomycetota</taxon>
        <taxon>Planctomycetia</taxon>
        <taxon>Pirellulales</taxon>
        <taxon>Pirellulaceae</taxon>
        <taxon>Novipirellula</taxon>
    </lineage>
</organism>
<comment type="caution">
    <text evidence="2">The sequence shown here is derived from an EMBL/GenBank/DDBJ whole genome shotgun (WGS) entry which is preliminary data.</text>
</comment>
<accession>M5RBF9</accession>
<dbReference type="AlphaFoldDB" id="M5RBF9"/>
<dbReference type="Proteomes" id="UP000011991">
    <property type="component" value="Unassembled WGS sequence"/>
</dbReference>
<name>M5RBF9_9BACT</name>
<dbReference type="InterPro" id="IPR050218">
    <property type="entry name" value="LptD"/>
</dbReference>
<dbReference type="PATRIC" id="fig|1265738.3.peg.6236"/>
<dbReference type="GO" id="GO:1990351">
    <property type="term" value="C:transporter complex"/>
    <property type="evidence" value="ECO:0007669"/>
    <property type="project" value="TreeGrafter"/>
</dbReference>
<evidence type="ECO:0000313" key="2">
    <source>
        <dbReference type="EMBL" id="EMI16808.1"/>
    </source>
</evidence>
<gene>
    <name evidence="2" type="ORF">RMSM_06261</name>
</gene>
<protein>
    <submittedName>
        <fullName evidence="2">Organic solvent tolerance protein OstA-like protein</fullName>
    </submittedName>
</protein>
<feature type="region of interest" description="Disordered" evidence="1">
    <location>
        <begin position="228"/>
        <end position="332"/>
    </location>
</feature>
<reference evidence="2 3" key="1">
    <citation type="journal article" date="2013" name="Mar. Genomics">
        <title>Expression of sulfatases in Rhodopirellula baltica and the diversity of sulfatases in the genus Rhodopirellula.</title>
        <authorList>
            <person name="Wegner C.E."/>
            <person name="Richter-Heitmann T."/>
            <person name="Klindworth A."/>
            <person name="Klockow C."/>
            <person name="Richter M."/>
            <person name="Achstetter T."/>
            <person name="Glockner F.O."/>
            <person name="Harder J."/>
        </authorList>
    </citation>
    <scope>NUCLEOTIDE SEQUENCE [LARGE SCALE GENOMIC DNA]</scope>
    <source>
        <strain evidence="2 3">SM1</strain>
    </source>
</reference>
<dbReference type="EMBL" id="ANOG01000907">
    <property type="protein sequence ID" value="EMI16808.1"/>
    <property type="molecule type" value="Genomic_DNA"/>
</dbReference>